<dbReference type="FunFam" id="1.20.1250.20:FF:000289">
    <property type="entry name" value="Acetyl-coenzyme A transporter 1"/>
    <property type="match status" value="1"/>
</dbReference>
<evidence type="ECO:0000256" key="4">
    <source>
        <dbReference type="ARBA" id="ARBA00022723"/>
    </source>
</evidence>
<dbReference type="FunFam" id="3.40.50.920:FF:000001">
    <property type="entry name" value="Pyruvate dehydrogenase E1 beta subunit"/>
    <property type="match status" value="1"/>
</dbReference>
<dbReference type="Pfam" id="PF13000">
    <property type="entry name" value="Acatn"/>
    <property type="match status" value="2"/>
</dbReference>
<dbReference type="SMART" id="SM00861">
    <property type="entry name" value="Transket_pyr"/>
    <property type="match status" value="1"/>
</dbReference>
<dbReference type="EC" id="1.2.4.1" evidence="3"/>
<evidence type="ECO:0000259" key="12">
    <source>
        <dbReference type="SMART" id="SM00861"/>
    </source>
</evidence>
<dbReference type="Proteomes" id="UP000790833">
    <property type="component" value="Unassembled WGS sequence"/>
</dbReference>
<feature type="transmembrane region" description="Helical" evidence="11">
    <location>
        <begin position="505"/>
        <end position="525"/>
    </location>
</feature>
<dbReference type="InterPro" id="IPR036259">
    <property type="entry name" value="MFS_trans_sf"/>
</dbReference>
<dbReference type="GO" id="GO:0016020">
    <property type="term" value="C:membrane"/>
    <property type="evidence" value="ECO:0007669"/>
    <property type="project" value="InterPro"/>
</dbReference>
<keyword evidence="8" id="KW-0786">Thiamine pyrophosphate</keyword>
<feature type="transmembrane region" description="Helical" evidence="11">
    <location>
        <begin position="755"/>
        <end position="782"/>
    </location>
</feature>
<feature type="domain" description="Transketolase-like pyrimidine-binding" evidence="12">
    <location>
        <begin position="42"/>
        <end position="217"/>
    </location>
</feature>
<dbReference type="InterPro" id="IPR029061">
    <property type="entry name" value="THDP-binding"/>
</dbReference>
<dbReference type="GO" id="GO:0006086">
    <property type="term" value="P:pyruvate decarboxylation to acetyl-CoA"/>
    <property type="evidence" value="ECO:0007669"/>
    <property type="project" value="InterPro"/>
</dbReference>
<evidence type="ECO:0000256" key="9">
    <source>
        <dbReference type="ARBA" id="ARBA00023128"/>
    </source>
</evidence>
<evidence type="ECO:0000256" key="5">
    <source>
        <dbReference type="ARBA" id="ARBA00022946"/>
    </source>
</evidence>
<feature type="transmembrane region" description="Helical" evidence="11">
    <location>
        <begin position="406"/>
        <end position="426"/>
    </location>
</feature>
<evidence type="ECO:0000256" key="7">
    <source>
        <dbReference type="ARBA" id="ARBA00023002"/>
    </source>
</evidence>
<dbReference type="FunFam" id="3.40.50.970:FF:000006">
    <property type="entry name" value="Pyruvate dehydrogenase E1 component subunit beta"/>
    <property type="match status" value="1"/>
</dbReference>
<keyword evidence="6" id="KW-0630">Potassium</keyword>
<evidence type="ECO:0000256" key="11">
    <source>
        <dbReference type="SAM" id="Phobius"/>
    </source>
</evidence>
<reference evidence="13" key="1">
    <citation type="submission" date="2021-03" db="EMBL/GenBank/DDBJ databases">
        <authorList>
            <person name="Palmer J.M."/>
        </authorList>
    </citation>
    <scope>NUCLEOTIDE SEQUENCE</scope>
    <source>
        <strain evidence="13">ARV_011</strain>
    </source>
</reference>
<evidence type="ECO:0000256" key="8">
    <source>
        <dbReference type="ARBA" id="ARBA00023052"/>
    </source>
</evidence>
<dbReference type="GO" id="GO:0046872">
    <property type="term" value="F:metal ion binding"/>
    <property type="evidence" value="ECO:0007669"/>
    <property type="project" value="UniProtKB-KW"/>
</dbReference>
<dbReference type="InterPro" id="IPR033248">
    <property type="entry name" value="Transketolase_C"/>
</dbReference>
<evidence type="ECO:0000256" key="2">
    <source>
        <dbReference type="ARBA" id="ARBA00004173"/>
    </source>
</evidence>
<keyword evidence="14" id="KW-1185">Reference proteome</keyword>
<dbReference type="EMBL" id="JAHMUF010000017">
    <property type="protein sequence ID" value="KAG7192494.1"/>
    <property type="molecule type" value="Genomic_DNA"/>
</dbReference>
<evidence type="ECO:0000256" key="6">
    <source>
        <dbReference type="ARBA" id="ARBA00022958"/>
    </source>
</evidence>
<keyword evidence="11" id="KW-0472">Membrane</keyword>
<feature type="transmembrane region" description="Helical" evidence="11">
    <location>
        <begin position="585"/>
        <end position="609"/>
    </location>
</feature>
<dbReference type="NCBIfam" id="NF006667">
    <property type="entry name" value="PRK09212.1"/>
    <property type="match status" value="1"/>
</dbReference>
<dbReference type="PANTHER" id="PTHR11624:SF96">
    <property type="entry name" value="PYRUVATE DEHYDROGENASE E1 COMPONENT SUBUNIT BETA, MITOCHONDRIAL"/>
    <property type="match status" value="1"/>
</dbReference>
<comment type="cofactor">
    <cofactor evidence="1">
        <name>thiamine diphosphate</name>
        <dbReference type="ChEBI" id="CHEBI:58937"/>
    </cofactor>
</comment>
<dbReference type="OrthoDB" id="10266385at2759"/>
<keyword evidence="11" id="KW-1133">Transmembrane helix</keyword>
<feature type="transmembrane region" description="Helical" evidence="11">
    <location>
        <begin position="851"/>
        <end position="869"/>
    </location>
</feature>
<dbReference type="Gene3D" id="3.40.50.970">
    <property type="match status" value="1"/>
</dbReference>
<keyword evidence="10" id="KW-0670">Pyruvate</keyword>
<feature type="transmembrane region" description="Helical" evidence="11">
    <location>
        <begin position="691"/>
        <end position="710"/>
    </location>
</feature>
<protein>
    <recommendedName>
        <fullName evidence="3">pyruvate dehydrogenase (acetyl-transferring)</fullName>
        <ecNumber evidence="3">1.2.4.1</ecNumber>
    </recommendedName>
</protein>
<feature type="transmembrane region" description="Helical" evidence="11">
    <location>
        <begin position="722"/>
        <end position="743"/>
    </location>
</feature>
<dbReference type="CDD" id="cd07036">
    <property type="entry name" value="TPP_PYR_E1-PDHc-beta_like"/>
    <property type="match status" value="1"/>
</dbReference>
<dbReference type="Pfam" id="PF02779">
    <property type="entry name" value="Transket_pyr"/>
    <property type="match status" value="1"/>
</dbReference>
<dbReference type="PANTHER" id="PTHR11624">
    <property type="entry name" value="DEHYDROGENASE RELATED"/>
    <property type="match status" value="1"/>
</dbReference>
<proteinExistence type="predicted"/>
<evidence type="ECO:0000256" key="1">
    <source>
        <dbReference type="ARBA" id="ARBA00001964"/>
    </source>
</evidence>
<dbReference type="NCBIfam" id="NF008854">
    <property type="entry name" value="PRK11892.1"/>
    <property type="match status" value="1"/>
</dbReference>
<feature type="transmembrane region" description="Helical" evidence="11">
    <location>
        <begin position="438"/>
        <end position="457"/>
    </location>
</feature>
<dbReference type="GO" id="GO:0005739">
    <property type="term" value="C:mitochondrion"/>
    <property type="evidence" value="ECO:0007669"/>
    <property type="project" value="UniProtKB-SubCell"/>
</dbReference>
<dbReference type="InterPro" id="IPR027110">
    <property type="entry name" value="PDHB_mito-type"/>
</dbReference>
<dbReference type="Gene3D" id="3.40.50.920">
    <property type="match status" value="1"/>
</dbReference>
<dbReference type="InterPro" id="IPR009014">
    <property type="entry name" value="Transketo_C/PFOR_II"/>
</dbReference>
<evidence type="ECO:0000313" key="13">
    <source>
        <dbReference type="EMBL" id="KAG7192494.1"/>
    </source>
</evidence>
<dbReference type="GO" id="GO:0004739">
    <property type="term" value="F:pyruvate dehydrogenase (acetyl-transferring) activity"/>
    <property type="evidence" value="ECO:0007669"/>
    <property type="project" value="UniProtKB-EC"/>
</dbReference>
<name>A0A9P8AHT8_9ASCO</name>
<dbReference type="GO" id="GO:0008521">
    <property type="term" value="F:acetyl-CoA transmembrane transporter activity"/>
    <property type="evidence" value="ECO:0007669"/>
    <property type="project" value="InterPro"/>
</dbReference>
<comment type="caution">
    <text evidence="13">The sequence shown here is derived from an EMBL/GenBank/DDBJ whole genome shotgun (WGS) entry which is preliminary data.</text>
</comment>
<dbReference type="Pfam" id="PF02780">
    <property type="entry name" value="Transketolase_C"/>
    <property type="match status" value="1"/>
</dbReference>
<dbReference type="RefSeq" id="XP_043048044.1">
    <property type="nucleotide sequence ID" value="XM_043192380.1"/>
</dbReference>
<evidence type="ECO:0000256" key="10">
    <source>
        <dbReference type="ARBA" id="ARBA00023317"/>
    </source>
</evidence>
<dbReference type="GeneID" id="66114963"/>
<keyword evidence="5" id="KW-0809">Transit peptide</keyword>
<keyword evidence="4" id="KW-0479">Metal-binding</keyword>
<accession>A0A9P8AHT8</accession>
<feature type="transmembrane region" description="Helical" evidence="11">
    <location>
        <begin position="545"/>
        <end position="564"/>
    </location>
</feature>
<dbReference type="SUPFAM" id="SSF103473">
    <property type="entry name" value="MFS general substrate transporter"/>
    <property type="match status" value="1"/>
</dbReference>
<sequence>MAPSKIAQTAMLASRNLRKAGQYQAMRMMERNAATTAGTQTMTVRDALNSAMAEELDHDDDVFLMGEEVAKYNGAYKISRGLLDRFGERRIIDTPITEMGFTGLAVGAALHGLKPIVEFMTFNFAMQSIDQIINSAAKTFYMSGGTQPCNITFRGPNGAAAGVGAQHSQCYAAWYGSIPGLKVLSPYSAEDYRGLFKAAVRDPNPVIFLENEIAYGESFEISEESLSPDFVIPIGKAKIEKEGTDLTIVSHSRNVKHALEAAEELEKSGVKAEVINLRSIKPLDVPTIIESVKKTNHLVTVEAGFPAFGVGSEICAQIMESEAFDYLDAPVERCTGCEVPTPYAKELEDFAFPDKEIVLRASRKVLERDEANNFVRFDEENDGLIPIANSEKTSTTIKLQPQDRPAFFMLVILYMLQGVPVGLAFGSIPFLLKAKLSYSQVGVFSLAAYPYSLKLLWSPIVDALYSPKIGRRKSWIIPIQTISGLTLIYLGSFIDSILENPQDHLSTITGCFFMLVFFCATQDIAVDGWALTCLSKDSLSYASTAQTIGMNTGYFSSFTIFLALSSPDFVNKYIRSAANAKPEPLITLGSYLFIWGWMFLFVTFLVFFVPEQPSHLQTLSAPFTTEKQLYNHPKSTWEELKNVYVAMYHVLKLRNVQMLILILLIAKFGFQVNEAATNLKLIEKGLSKEDLSISVLINFPFEMFIGYYAGTWAQGKSPLKPWIYGFAGRLLVALAAQVLVYCFPSDGVVTPTYFAAIILHHLLLSFVLTVQFVSLCAFFNTIADPVIGGTYMTTLNTVSNFGGTWPRFFIFVLIDKFTDAVCLTGSVVLNEIDKETCVKAGGHVNVFRDGYYYANFICVACGAIILIWVRKKAIYLQSLPPSAWRMKGQD</sequence>
<dbReference type="GO" id="GO:0035348">
    <property type="term" value="P:acetyl-CoA transmembrane transport"/>
    <property type="evidence" value="ECO:0007669"/>
    <property type="project" value="InterPro"/>
</dbReference>
<comment type="subcellular location">
    <subcellularLocation>
        <location evidence="2">Mitochondrion</location>
    </subcellularLocation>
</comment>
<evidence type="ECO:0000313" key="14">
    <source>
        <dbReference type="Proteomes" id="UP000790833"/>
    </source>
</evidence>
<keyword evidence="9" id="KW-0496">Mitochondrion</keyword>
<keyword evidence="7" id="KW-0560">Oxidoreductase</keyword>
<dbReference type="InterPro" id="IPR024371">
    <property type="entry name" value="AcetylCoA_trans_1-like"/>
</dbReference>
<feature type="transmembrane region" description="Helical" evidence="11">
    <location>
        <begin position="477"/>
        <end position="498"/>
    </location>
</feature>
<gene>
    <name evidence="13" type="ORF">KQ657_001589</name>
</gene>
<dbReference type="AlphaFoldDB" id="A0A9P8AHT8"/>
<dbReference type="SUPFAM" id="SSF52922">
    <property type="entry name" value="TK C-terminal domain-like"/>
    <property type="match status" value="1"/>
</dbReference>
<organism evidence="13 14">
    <name type="scientific">Scheffersomyces spartinae</name>
    <dbReference type="NCBI Taxonomy" id="45513"/>
    <lineage>
        <taxon>Eukaryota</taxon>
        <taxon>Fungi</taxon>
        <taxon>Dikarya</taxon>
        <taxon>Ascomycota</taxon>
        <taxon>Saccharomycotina</taxon>
        <taxon>Pichiomycetes</taxon>
        <taxon>Debaryomycetaceae</taxon>
        <taxon>Scheffersomyces</taxon>
    </lineage>
</organism>
<evidence type="ECO:0000256" key="3">
    <source>
        <dbReference type="ARBA" id="ARBA00012281"/>
    </source>
</evidence>
<dbReference type="SUPFAM" id="SSF52518">
    <property type="entry name" value="Thiamin diphosphate-binding fold (THDP-binding)"/>
    <property type="match status" value="1"/>
</dbReference>
<dbReference type="InterPro" id="IPR005475">
    <property type="entry name" value="Transketolase-like_Pyr-bd"/>
</dbReference>
<feature type="transmembrane region" description="Helical" evidence="11">
    <location>
        <begin position="653"/>
        <end position="670"/>
    </location>
</feature>
<keyword evidence="11" id="KW-0812">Transmembrane</keyword>